<dbReference type="SUPFAM" id="SSF48371">
    <property type="entry name" value="ARM repeat"/>
    <property type="match status" value="1"/>
</dbReference>
<dbReference type="InterPro" id="IPR011989">
    <property type="entry name" value="ARM-like"/>
</dbReference>
<dbReference type="PANTHER" id="PTHR16199">
    <property type="entry name" value="CONDENSIN-2 COMPLEX SUBUNIT G2"/>
    <property type="match status" value="1"/>
</dbReference>
<feature type="region of interest" description="Disordered" evidence="2">
    <location>
        <begin position="755"/>
        <end position="776"/>
    </location>
</feature>
<feature type="coiled-coil region" evidence="1">
    <location>
        <begin position="1227"/>
        <end position="1257"/>
    </location>
</feature>
<keyword evidence="4" id="KW-1185">Reference proteome</keyword>
<feature type="region of interest" description="Disordered" evidence="2">
    <location>
        <begin position="917"/>
        <end position="952"/>
    </location>
</feature>
<feature type="compositionally biased region" description="Basic residues" evidence="2">
    <location>
        <begin position="92"/>
        <end position="101"/>
    </location>
</feature>
<feature type="region of interest" description="Disordered" evidence="2">
    <location>
        <begin position="75"/>
        <end position="116"/>
    </location>
</feature>
<evidence type="ECO:0000256" key="1">
    <source>
        <dbReference type="SAM" id="Coils"/>
    </source>
</evidence>
<sequence length="1280" mass="141085">MEKELSSSLQNSAEDFLSHASKFDLKPLKPSLKTLICRIDPSSNLSASLPLALHASISRSIDSFKRMLESNTDPSTATAAAAASPFSPPKKQILRSSRRRKNAEGSGGEDESGSKGNAKKQFLVQSLEIYAYVLSLCVSHPKKAFLDSDLLPIVQALHDSLIVFESSHDLQSAIANLCEEWWKGQLTGRETLISQSLPFLVSRSLTLLKKVDAHRVYALREAFSLLDFDDESIEDLKLLLVRCIVTPLYYKTEEGRRFIAYLFGLSKQFMMEALAIIRSQIPLGRKSALEAYADIVFRGWKVVEGSSKNELENVFLQNLVEGAIHASSPSLAAAIRRIIGGFINQRTTDGVEKLLFRLSEPIIFRSLQVTNSNVRQNALHLLLDLFPLEDPGATKEDKDAVLDKQFFLLERLLHDECPGVRVVAVEGSCRILHLFWEIIPSSAITKTIANIVGDISHDVASEVRLSTINGIIHMLGNPQTHEILKVLLPRLGDLFLDPVLAVRMAISDLLLALRDIRTFQFHKVVDIDALLSSLANDQPSVARKIAQLLIPSYFPSKITIKEACNRCITLIKRSPNAGARFCEFALAEGSSAKSIMELVKALVNLVTSPNDLVSGVIEGIIDAAANLCKSLVSEKTCKGELMLLFSGQKLKQLFAAAVTKHAQATVLDIASIVSPDNGIAITLTRECMALIKNCNGLHNNFERQAEVRSAHNLMMSTGRFDEMLAALLDILQMAASHCCLRFGLEMPHQSGRCLKRKKENSSVKHPTKSKKVKGNKSVRDNVNANFQHLYLLAAGTSWQIKDLLSSLNGRDAILKSPILEQVFSALKIISESSINLCTSSQYMDVSPVLAYTALSLHVKLQNMNLTGTNDGSNDKNDASKSTRLPVREMALDYVMNHLFGCIENLFGNFPAEECRKSSNLPSKSKQDRKTELQDQINGQRKGQLDGDSSVDDGSSFTNGEKTLNLVKMVTAVLKFIVDATTICNVSQNQERSLQFVSTCILVVISTLKKYSLDIVESKEDILKDMLVCLKSCFTYGAKLANVVLKSSNISSLLLEEASNLANNLINLIMSIESYLGSKHAACLIPAAKQWVPDLILALCGQNIFTVTTLESDEARWNDQDNHCSLPWLKVLGNLELIELSNANIDENADSVPEPDTFSVFKKVVKMIVLFSGRNTKVMDSIGAIFSTGAAVLLLKEYYGLVLGLVHLICVKLVGHEHQEWDNLELMLASLQQLYPQLEKSLQELELSEDARNALEKAKTMLHSACMTDIGGHGSGSMEEA</sequence>
<name>A0AAP0J8W4_9MAGN</name>
<keyword evidence="1" id="KW-0175">Coiled coil</keyword>
<proteinExistence type="predicted"/>
<dbReference type="PANTHER" id="PTHR16199:SF4">
    <property type="entry name" value="CONDENSIN-2 COMPLEX SUBUNIT G2"/>
    <property type="match status" value="1"/>
</dbReference>
<dbReference type="InterPro" id="IPR024741">
    <property type="entry name" value="Condensin2_G2"/>
</dbReference>
<accession>A0AAP0J8W4</accession>
<evidence type="ECO:0000313" key="4">
    <source>
        <dbReference type="Proteomes" id="UP001417504"/>
    </source>
</evidence>
<dbReference type="Gene3D" id="1.25.10.10">
    <property type="entry name" value="Leucine-rich Repeat Variant"/>
    <property type="match status" value="1"/>
</dbReference>
<reference evidence="3 4" key="1">
    <citation type="submission" date="2024-01" db="EMBL/GenBank/DDBJ databases">
        <title>Genome assemblies of Stephania.</title>
        <authorList>
            <person name="Yang L."/>
        </authorList>
    </citation>
    <scope>NUCLEOTIDE SEQUENCE [LARGE SCALE GENOMIC DNA]</scope>
    <source>
        <strain evidence="3">QJT</strain>
        <tissue evidence="3">Leaf</tissue>
    </source>
</reference>
<feature type="compositionally biased region" description="Low complexity" evidence="2">
    <location>
        <begin position="75"/>
        <end position="85"/>
    </location>
</feature>
<evidence type="ECO:0000256" key="2">
    <source>
        <dbReference type="SAM" id="MobiDB-lite"/>
    </source>
</evidence>
<dbReference type="GO" id="GO:0005634">
    <property type="term" value="C:nucleus"/>
    <property type="evidence" value="ECO:0007669"/>
    <property type="project" value="InterPro"/>
</dbReference>
<dbReference type="GO" id="GO:0000070">
    <property type="term" value="P:mitotic sister chromatid segregation"/>
    <property type="evidence" value="ECO:0007669"/>
    <property type="project" value="TreeGrafter"/>
</dbReference>
<dbReference type="EMBL" id="JBBNAE010000004">
    <property type="protein sequence ID" value="KAK9129674.1"/>
    <property type="molecule type" value="Genomic_DNA"/>
</dbReference>
<dbReference type="Proteomes" id="UP001417504">
    <property type="component" value="Unassembled WGS sequence"/>
</dbReference>
<dbReference type="Pfam" id="PF12422">
    <property type="entry name" value="Condensin2nSMC"/>
    <property type="match status" value="1"/>
</dbReference>
<evidence type="ECO:0000313" key="3">
    <source>
        <dbReference type="EMBL" id="KAK9129674.1"/>
    </source>
</evidence>
<dbReference type="AlphaFoldDB" id="A0AAP0J8W4"/>
<gene>
    <name evidence="3" type="ORF">Sjap_010161</name>
</gene>
<dbReference type="InterPro" id="IPR016024">
    <property type="entry name" value="ARM-type_fold"/>
</dbReference>
<comment type="caution">
    <text evidence="3">The sequence shown here is derived from an EMBL/GenBank/DDBJ whole genome shotgun (WGS) entry which is preliminary data.</text>
</comment>
<protein>
    <recommendedName>
        <fullName evidence="5">Condensin-2 complex subunit G2</fullName>
    </recommendedName>
</protein>
<feature type="compositionally biased region" description="Basic residues" evidence="2">
    <location>
        <begin position="765"/>
        <end position="776"/>
    </location>
</feature>
<evidence type="ECO:0008006" key="5">
    <source>
        <dbReference type="Google" id="ProtNLM"/>
    </source>
</evidence>
<dbReference type="GO" id="GO:0000796">
    <property type="term" value="C:condensin complex"/>
    <property type="evidence" value="ECO:0007669"/>
    <property type="project" value="TreeGrafter"/>
</dbReference>
<organism evidence="3 4">
    <name type="scientific">Stephania japonica</name>
    <dbReference type="NCBI Taxonomy" id="461633"/>
    <lineage>
        <taxon>Eukaryota</taxon>
        <taxon>Viridiplantae</taxon>
        <taxon>Streptophyta</taxon>
        <taxon>Embryophyta</taxon>
        <taxon>Tracheophyta</taxon>
        <taxon>Spermatophyta</taxon>
        <taxon>Magnoliopsida</taxon>
        <taxon>Ranunculales</taxon>
        <taxon>Menispermaceae</taxon>
        <taxon>Menispermoideae</taxon>
        <taxon>Cissampelideae</taxon>
        <taxon>Stephania</taxon>
    </lineage>
</organism>